<keyword evidence="3" id="KW-1185">Reference proteome</keyword>
<dbReference type="EMBL" id="BONW01000041">
    <property type="protein sequence ID" value="GIG92098.1"/>
    <property type="molecule type" value="Genomic_DNA"/>
</dbReference>
<evidence type="ECO:0000313" key="2">
    <source>
        <dbReference type="EMBL" id="GIG92098.1"/>
    </source>
</evidence>
<feature type="compositionally biased region" description="Low complexity" evidence="1">
    <location>
        <begin position="84"/>
        <end position="99"/>
    </location>
</feature>
<comment type="caution">
    <text evidence="2">The sequence shown here is derived from an EMBL/GenBank/DDBJ whole genome shotgun (WGS) entry which is preliminary data.</text>
</comment>
<organism evidence="2 3">
    <name type="scientific">Plantactinospora endophytica</name>
    <dbReference type="NCBI Taxonomy" id="673535"/>
    <lineage>
        <taxon>Bacteria</taxon>
        <taxon>Bacillati</taxon>
        <taxon>Actinomycetota</taxon>
        <taxon>Actinomycetes</taxon>
        <taxon>Micromonosporales</taxon>
        <taxon>Micromonosporaceae</taxon>
        <taxon>Plantactinospora</taxon>
    </lineage>
</organism>
<accession>A0ABQ4EBL7</accession>
<dbReference type="RefSeq" id="WP_203870439.1">
    <property type="nucleotide sequence ID" value="NZ_BONW01000041.1"/>
</dbReference>
<evidence type="ECO:0000256" key="1">
    <source>
        <dbReference type="SAM" id="MobiDB-lite"/>
    </source>
</evidence>
<proteinExistence type="predicted"/>
<name>A0ABQ4EBL7_9ACTN</name>
<gene>
    <name evidence="2" type="ORF">Pen02_70340</name>
</gene>
<protein>
    <submittedName>
        <fullName evidence="2">Uncharacterized protein</fullName>
    </submittedName>
</protein>
<feature type="region of interest" description="Disordered" evidence="1">
    <location>
        <begin position="76"/>
        <end position="99"/>
    </location>
</feature>
<dbReference type="Proteomes" id="UP000646749">
    <property type="component" value="Unassembled WGS sequence"/>
</dbReference>
<reference evidence="2 3" key="1">
    <citation type="submission" date="2021-01" db="EMBL/GenBank/DDBJ databases">
        <title>Whole genome shotgun sequence of Plantactinospora endophytica NBRC 110450.</title>
        <authorList>
            <person name="Komaki H."/>
            <person name="Tamura T."/>
        </authorList>
    </citation>
    <scope>NUCLEOTIDE SEQUENCE [LARGE SCALE GENOMIC DNA]</scope>
    <source>
        <strain evidence="2 3">NBRC 110450</strain>
    </source>
</reference>
<evidence type="ECO:0000313" key="3">
    <source>
        <dbReference type="Proteomes" id="UP000646749"/>
    </source>
</evidence>
<sequence length="213" mass="23551">MPDNDLARIAREFQLEYPIATKSEFVEQMSRSPEVTFRGVAYETRFAAALIPGFFFPISSADDLIRKATELLATRGLRVPAPPSTGATRRPGGRPDGPARSIEEILADLETTITDPTVDETDRHRIEALDVLTHAFEFVGHPQALELWRAAVAGHLPATTRDTVGTMLRYMKQAIDRGDWDAVSAVCDCLFDLYHPESPRVHIGGIRRTAPPA</sequence>